<feature type="region of interest" description="Disordered" evidence="4">
    <location>
        <begin position="179"/>
        <end position="202"/>
    </location>
</feature>
<evidence type="ECO:0000256" key="4">
    <source>
        <dbReference type="SAM" id="MobiDB-lite"/>
    </source>
</evidence>
<reference evidence="7" key="2">
    <citation type="submission" date="2015-01" db="EMBL/GenBank/DDBJ databases">
        <title>Evolutionary Origins and Diversification of the Mycorrhizal Mutualists.</title>
        <authorList>
            <consortium name="DOE Joint Genome Institute"/>
            <consortium name="Mycorrhizal Genomics Consortium"/>
            <person name="Kohler A."/>
            <person name="Kuo A."/>
            <person name="Nagy L.G."/>
            <person name="Floudas D."/>
            <person name="Copeland A."/>
            <person name="Barry K.W."/>
            <person name="Cichocki N."/>
            <person name="Veneault-Fourrey C."/>
            <person name="LaButti K."/>
            <person name="Lindquist E.A."/>
            <person name="Lipzen A."/>
            <person name="Lundell T."/>
            <person name="Morin E."/>
            <person name="Murat C."/>
            <person name="Riley R."/>
            <person name="Ohm R."/>
            <person name="Sun H."/>
            <person name="Tunlid A."/>
            <person name="Henrissat B."/>
            <person name="Grigoriev I.V."/>
            <person name="Hibbett D.S."/>
            <person name="Martin F."/>
        </authorList>
    </citation>
    <scope>NUCLEOTIDE SEQUENCE [LARGE SCALE GENOMIC DNA]</scope>
    <source>
        <strain evidence="7">441</strain>
    </source>
</reference>
<proteinExistence type="predicted"/>
<keyword evidence="1" id="KW-0479">Metal-binding</keyword>
<name>A0A0C9YI63_9AGAM</name>
<organism evidence="6 7">
    <name type="scientific">Pisolithus microcarpus 441</name>
    <dbReference type="NCBI Taxonomy" id="765257"/>
    <lineage>
        <taxon>Eukaryota</taxon>
        <taxon>Fungi</taxon>
        <taxon>Dikarya</taxon>
        <taxon>Basidiomycota</taxon>
        <taxon>Agaricomycotina</taxon>
        <taxon>Agaricomycetes</taxon>
        <taxon>Agaricomycetidae</taxon>
        <taxon>Boletales</taxon>
        <taxon>Sclerodermatineae</taxon>
        <taxon>Pisolithaceae</taxon>
        <taxon>Pisolithus</taxon>
    </lineage>
</organism>
<dbReference type="EMBL" id="KN833993">
    <property type="protein sequence ID" value="KIK13464.1"/>
    <property type="molecule type" value="Genomic_DNA"/>
</dbReference>
<dbReference type="AlphaFoldDB" id="A0A0C9YI63"/>
<keyword evidence="7" id="KW-1185">Reference proteome</keyword>
<dbReference type="OrthoDB" id="1930084at2759"/>
<evidence type="ECO:0000256" key="3">
    <source>
        <dbReference type="ARBA" id="ARBA00023211"/>
    </source>
</evidence>
<dbReference type="Pfam" id="PF16891">
    <property type="entry name" value="STPPase_N"/>
    <property type="match status" value="1"/>
</dbReference>
<evidence type="ECO:0000256" key="2">
    <source>
        <dbReference type="ARBA" id="ARBA00022801"/>
    </source>
</evidence>
<gene>
    <name evidence="6" type="ORF">PISMIDRAFT_17969</name>
</gene>
<keyword evidence="2" id="KW-0378">Hydrolase</keyword>
<reference evidence="6 7" key="1">
    <citation type="submission" date="2014-04" db="EMBL/GenBank/DDBJ databases">
        <authorList>
            <consortium name="DOE Joint Genome Institute"/>
            <person name="Kuo A."/>
            <person name="Kohler A."/>
            <person name="Costa M.D."/>
            <person name="Nagy L.G."/>
            <person name="Floudas D."/>
            <person name="Copeland A."/>
            <person name="Barry K.W."/>
            <person name="Cichocki N."/>
            <person name="Veneault-Fourrey C."/>
            <person name="LaButti K."/>
            <person name="Lindquist E.A."/>
            <person name="Lipzen A."/>
            <person name="Lundell T."/>
            <person name="Morin E."/>
            <person name="Murat C."/>
            <person name="Sun H."/>
            <person name="Tunlid A."/>
            <person name="Henrissat B."/>
            <person name="Grigoriev I.V."/>
            <person name="Hibbett D.S."/>
            <person name="Martin F."/>
            <person name="Nordberg H.P."/>
            <person name="Cantor M.N."/>
            <person name="Hua S.X."/>
        </authorList>
    </citation>
    <scope>NUCLEOTIDE SEQUENCE [LARGE SCALE GENOMIC DNA]</scope>
    <source>
        <strain evidence="6 7">441</strain>
    </source>
</reference>
<feature type="domain" description="Serine-threonine protein phosphatase N-terminal" evidence="5">
    <location>
        <begin position="251"/>
        <end position="299"/>
    </location>
</feature>
<dbReference type="GO" id="GO:0046872">
    <property type="term" value="F:metal ion binding"/>
    <property type="evidence" value="ECO:0007669"/>
    <property type="project" value="UniProtKB-KW"/>
</dbReference>
<keyword evidence="3" id="KW-0464">Manganese</keyword>
<evidence type="ECO:0000313" key="6">
    <source>
        <dbReference type="EMBL" id="KIK13464.1"/>
    </source>
</evidence>
<evidence type="ECO:0000313" key="7">
    <source>
        <dbReference type="Proteomes" id="UP000054018"/>
    </source>
</evidence>
<accession>A0A0C9YI63</accession>
<dbReference type="HOGENOM" id="CLU_852889_0_0_1"/>
<protein>
    <recommendedName>
        <fullName evidence="5">Serine-threonine protein phosphatase N-terminal domain-containing protein</fullName>
    </recommendedName>
</protein>
<evidence type="ECO:0000259" key="5">
    <source>
        <dbReference type="Pfam" id="PF16891"/>
    </source>
</evidence>
<dbReference type="GO" id="GO:0016787">
    <property type="term" value="F:hydrolase activity"/>
    <property type="evidence" value="ECO:0007669"/>
    <property type="project" value="UniProtKB-KW"/>
</dbReference>
<evidence type="ECO:0000256" key="1">
    <source>
        <dbReference type="ARBA" id="ARBA00022723"/>
    </source>
</evidence>
<dbReference type="Proteomes" id="UP000054018">
    <property type="component" value="Unassembled WGS sequence"/>
</dbReference>
<dbReference type="STRING" id="765257.A0A0C9YI63"/>
<sequence length="326" mass="35004">MSSSSSKWNAHHRYLRITLSTSDSKSIFNRALVPTPVCKEINVNPVDTPLIMAALVEHLKVHVVASFAHAPPSCTSDLLGYAVSYTCPRFYTTGSFSPILLTLPFGPAQLSLYGRALRSVSRSLTLSSEDFSHPFSSAERFRLLSQLLCQRGGLTRTTAHPNLAWSALHEYDAVRSGANAVPPDLQEDDAGPTPSMKPSPAPLDVPSSQIILSNTIPSSPTPGSTASSFPLSVSLSPTGNGGKDKLKQLGIDGMIQRLLDVGYTGKVSKSLCLKNAEIVAIHQTAREIFLSQPTLIELSQLPVSWRLRGSGKAKPGNNFAAPMLQD</sequence>
<dbReference type="InterPro" id="IPR031675">
    <property type="entry name" value="STPPase_N"/>
</dbReference>